<dbReference type="PANTHER" id="PTHR31008">
    <property type="entry name" value="COP1-INTERACTING PROTEIN-RELATED"/>
    <property type="match status" value="1"/>
</dbReference>
<feature type="compositionally biased region" description="Polar residues" evidence="1">
    <location>
        <begin position="107"/>
        <end position="119"/>
    </location>
</feature>
<name>A0A8B8PMA8_9MYRT</name>
<reference evidence="3" key="1">
    <citation type="submission" date="2025-08" db="UniProtKB">
        <authorList>
            <consortium name="RefSeq"/>
        </authorList>
    </citation>
    <scope>IDENTIFICATION</scope>
    <source>
        <tissue evidence="3">Leaf</tissue>
    </source>
</reference>
<feature type="region of interest" description="Disordered" evidence="1">
    <location>
        <begin position="235"/>
        <end position="383"/>
    </location>
</feature>
<dbReference type="PANTHER" id="PTHR31008:SF15">
    <property type="entry name" value="GPI-ANCHORED ADHESIN-LIKE PROTEIN"/>
    <property type="match status" value="1"/>
</dbReference>
<proteinExistence type="predicted"/>
<organism evidence="2 3">
    <name type="scientific">Rhodamnia argentea</name>
    <dbReference type="NCBI Taxonomy" id="178133"/>
    <lineage>
        <taxon>Eukaryota</taxon>
        <taxon>Viridiplantae</taxon>
        <taxon>Streptophyta</taxon>
        <taxon>Embryophyta</taxon>
        <taxon>Tracheophyta</taxon>
        <taxon>Spermatophyta</taxon>
        <taxon>Magnoliopsida</taxon>
        <taxon>eudicotyledons</taxon>
        <taxon>Gunneridae</taxon>
        <taxon>Pentapetalae</taxon>
        <taxon>rosids</taxon>
        <taxon>malvids</taxon>
        <taxon>Myrtales</taxon>
        <taxon>Myrtaceae</taxon>
        <taxon>Myrtoideae</taxon>
        <taxon>Myrteae</taxon>
        <taxon>Australasian group</taxon>
        <taxon>Rhodamnia</taxon>
    </lineage>
</organism>
<keyword evidence="2" id="KW-1185">Reference proteome</keyword>
<dbReference type="AlphaFoldDB" id="A0A8B8PMA8"/>
<feature type="region of interest" description="Disordered" evidence="1">
    <location>
        <begin position="1"/>
        <end position="56"/>
    </location>
</feature>
<protein>
    <submittedName>
        <fullName evidence="3">Uncharacterized protein LOC115744745 isoform X1</fullName>
    </submittedName>
</protein>
<feature type="compositionally biased region" description="Polar residues" evidence="1">
    <location>
        <begin position="572"/>
        <end position="583"/>
    </location>
</feature>
<feature type="region of interest" description="Disordered" evidence="1">
    <location>
        <begin position="572"/>
        <end position="598"/>
    </location>
</feature>
<feature type="compositionally biased region" description="Polar residues" evidence="1">
    <location>
        <begin position="24"/>
        <end position="34"/>
    </location>
</feature>
<feature type="compositionally biased region" description="Polar residues" evidence="1">
    <location>
        <begin position="1"/>
        <end position="17"/>
    </location>
</feature>
<feature type="region of interest" description="Disordered" evidence="1">
    <location>
        <begin position="82"/>
        <end position="128"/>
    </location>
</feature>
<feature type="compositionally biased region" description="Basic and acidic residues" evidence="1">
    <location>
        <begin position="82"/>
        <end position="92"/>
    </location>
</feature>
<feature type="compositionally biased region" description="Low complexity" evidence="1">
    <location>
        <begin position="660"/>
        <end position="670"/>
    </location>
</feature>
<feature type="compositionally biased region" description="Basic and acidic residues" evidence="1">
    <location>
        <begin position="587"/>
        <end position="598"/>
    </location>
</feature>
<feature type="region of interest" description="Disordered" evidence="1">
    <location>
        <begin position="636"/>
        <end position="680"/>
    </location>
</feature>
<evidence type="ECO:0000313" key="2">
    <source>
        <dbReference type="Proteomes" id="UP000827889"/>
    </source>
</evidence>
<dbReference type="KEGG" id="rarg:115744745"/>
<dbReference type="RefSeq" id="XP_030535926.2">
    <property type="nucleotide sequence ID" value="XM_030680066.2"/>
</dbReference>
<evidence type="ECO:0000256" key="1">
    <source>
        <dbReference type="SAM" id="MobiDB-lite"/>
    </source>
</evidence>
<feature type="compositionally biased region" description="Polar residues" evidence="1">
    <location>
        <begin position="270"/>
        <end position="283"/>
    </location>
</feature>
<evidence type="ECO:0000313" key="3">
    <source>
        <dbReference type="RefSeq" id="XP_030535926.2"/>
    </source>
</evidence>
<gene>
    <name evidence="3" type="primary">LOC115744745</name>
</gene>
<sequence>MKFQTQVPSSSRKTTGSYAMAGETGSSSGDSNAVFSGGQVPESPVPRSTCHSRGNQEFIEELRTKADELDRLFAEQKLRMSDDQFVSRRRSTDSNSHVIPARVQEKQIMTESMRSSSGGTRFGASPSLKMVGDREDYASTYRQDMSANLRGEFYDEYMGRRDTKLRQEGGYKRALKEARLKDMQADLEMNISELKARFSGPVEGPDSNSGMRSRIEKLRSFNIRLTTRMDEHTRALFPGEAENYPDGQNEASPGENSSRGSATKKHFSPIQDQSSSKPQTTTVPVPRPSLKPANSISGRRRPQSESTLVRSLPVVPNFSNMKKENKKPAPGLGRTAPRPRDRSFPRSKSTGEEKKVYCAQEKKTRESQATRKNSSSPLESKNLSAWNSNGAILESVRFDEECIRPGLNEGLVKSADSEAAFPSNSGNSEYDDDFGALASETADMANKTEDEEIKNQEGRYHATVDDGFSGSPHGDSIGSHSDFMSVSMLPRYSQHDLSEIDASVDSSVGSPVSWWPQPIVHAETGLARTRKKWGNALQPNLAGDSCQNESSKDAKKGFWLLKFGRSHVAESSANRVSALTSDGDNAIEDRCGPSPKRSLEHLRQPVTGFPPDHSCSVSFSASNLYQEQVQALKISSPAPPEEFKLKDDPQSLSGSSLKAPRSFFSLPSFRSKGRDLKVYH</sequence>
<accession>A0A8B8PMA8</accession>
<feature type="compositionally biased region" description="Polar residues" evidence="1">
    <location>
        <begin position="370"/>
        <end position="383"/>
    </location>
</feature>
<feature type="compositionally biased region" description="Basic and acidic residues" evidence="1">
    <location>
        <begin position="338"/>
        <end position="369"/>
    </location>
</feature>
<feature type="compositionally biased region" description="Polar residues" evidence="1">
    <location>
        <begin position="249"/>
        <end position="261"/>
    </location>
</feature>
<dbReference type="GeneID" id="115744745"/>
<dbReference type="Proteomes" id="UP000827889">
    <property type="component" value="Chromosome 8"/>
</dbReference>